<sequence>MQLKPGSRWKSAVCDTEVVVVRPPKGDVVLECGGAPMVAKDAPVPEGLELSADLAGGTSVGKRYFSDAIGIEVLGSKAGKGSLSANGVPLALKEAKALPASD</sequence>
<gene>
    <name evidence="1" type="ORF">HH800_08940</name>
</gene>
<proteinExistence type="predicted"/>
<organism evidence="1 2">
    <name type="scientific">Sphingobium yanoikuyae</name>
    <name type="common">Sphingomonas yanoikuyae</name>
    <dbReference type="NCBI Taxonomy" id="13690"/>
    <lineage>
        <taxon>Bacteria</taxon>
        <taxon>Pseudomonadati</taxon>
        <taxon>Pseudomonadota</taxon>
        <taxon>Alphaproteobacteria</taxon>
        <taxon>Sphingomonadales</taxon>
        <taxon>Sphingomonadaceae</taxon>
        <taxon>Sphingobium</taxon>
    </lineage>
</organism>
<dbReference type="Proteomes" id="UP000502611">
    <property type="component" value="Chromosome"/>
</dbReference>
<dbReference type="EMBL" id="CP053021">
    <property type="protein sequence ID" value="QJR02296.1"/>
    <property type="molecule type" value="Genomic_DNA"/>
</dbReference>
<reference evidence="1 2" key="1">
    <citation type="submission" date="2020-04" db="EMBL/GenBank/DDBJ databases">
        <title>The Whole Genome Analysis of High salt-tolerant Sphingobium yanoikuyae YC-XJ2 with Aryl organophosphorus flame retardants (aryl-OPFRs)-degrading capacity and characteristics of Related phosphotriesterase.</title>
        <authorList>
            <person name="Li X."/>
        </authorList>
    </citation>
    <scope>NUCLEOTIDE SEQUENCE [LARGE SCALE GENOMIC DNA]</scope>
    <source>
        <strain evidence="1 2">YC-XJ2</strain>
    </source>
</reference>
<accession>A0A6M4G5W7</accession>
<dbReference type="RefSeq" id="WP_169860795.1">
    <property type="nucleotide sequence ID" value="NZ_CP053021.1"/>
</dbReference>
<name>A0A6M4G5W7_SPHYA</name>
<dbReference type="AlphaFoldDB" id="A0A6M4G5W7"/>
<evidence type="ECO:0000313" key="2">
    <source>
        <dbReference type="Proteomes" id="UP000502611"/>
    </source>
</evidence>
<evidence type="ECO:0000313" key="1">
    <source>
        <dbReference type="EMBL" id="QJR02296.1"/>
    </source>
</evidence>
<protein>
    <submittedName>
        <fullName evidence="1">Uncharacterized protein</fullName>
    </submittedName>
</protein>